<dbReference type="EMBL" id="BQKA01000006">
    <property type="protein sequence ID" value="GJM49291.1"/>
    <property type="molecule type" value="Genomic_DNA"/>
</dbReference>
<dbReference type="GO" id="GO:0008320">
    <property type="term" value="F:protein transmembrane transporter activity"/>
    <property type="evidence" value="ECO:0007669"/>
    <property type="project" value="InterPro"/>
</dbReference>
<dbReference type="EMBL" id="BQKB01000013">
    <property type="protein sequence ID" value="GJM52442.1"/>
    <property type="molecule type" value="Genomic_DNA"/>
</dbReference>
<evidence type="ECO:0000313" key="11">
    <source>
        <dbReference type="Proteomes" id="UP001207736"/>
    </source>
</evidence>
<keyword evidence="2" id="KW-0813">Transport</keyword>
<dbReference type="GO" id="GO:0016020">
    <property type="term" value="C:membrane"/>
    <property type="evidence" value="ECO:0007669"/>
    <property type="project" value="UniProtKB-SubCell"/>
</dbReference>
<evidence type="ECO:0000256" key="3">
    <source>
        <dbReference type="ARBA" id="ARBA00022692"/>
    </source>
</evidence>
<dbReference type="AlphaFoldDB" id="A0AAV5ATV5"/>
<keyword evidence="4" id="KW-0653">Protein transport</keyword>
<keyword evidence="7 8" id="KW-0472">Membrane</keyword>
<evidence type="ECO:0000256" key="7">
    <source>
        <dbReference type="ARBA" id="ARBA00023136"/>
    </source>
</evidence>
<dbReference type="RefSeq" id="WP_264845876.1">
    <property type="nucleotide sequence ID" value="NZ_BPMA01000016.1"/>
</dbReference>
<dbReference type="InterPro" id="IPR005807">
    <property type="entry name" value="SecE_bac"/>
</dbReference>
<evidence type="ECO:0000256" key="2">
    <source>
        <dbReference type="ARBA" id="ARBA00022448"/>
    </source>
</evidence>
<evidence type="ECO:0000256" key="1">
    <source>
        <dbReference type="ARBA" id="ARBA00004370"/>
    </source>
</evidence>
<evidence type="ECO:0000313" key="10">
    <source>
        <dbReference type="EMBL" id="GJM52442.1"/>
    </source>
</evidence>
<sequence length="57" mass="6509">MISYIKESFQEITQNVTWTSRAEAQRLMIIVAVFSVLFSLFIAGVDLVFEKIIAQVL</sequence>
<dbReference type="InterPro" id="IPR038379">
    <property type="entry name" value="SecE_sf"/>
</dbReference>
<dbReference type="InterPro" id="IPR001901">
    <property type="entry name" value="Translocase_SecE/Sec61-g"/>
</dbReference>
<evidence type="ECO:0000256" key="6">
    <source>
        <dbReference type="ARBA" id="ARBA00023010"/>
    </source>
</evidence>
<dbReference type="Proteomes" id="UP001208692">
    <property type="component" value="Unassembled WGS sequence"/>
</dbReference>
<evidence type="ECO:0000313" key="9">
    <source>
        <dbReference type="EMBL" id="GJM49291.1"/>
    </source>
</evidence>
<proteinExistence type="predicted"/>
<keyword evidence="5 8" id="KW-1133">Transmembrane helix</keyword>
<accession>A0AAV5ATV5</accession>
<feature type="transmembrane region" description="Helical" evidence="8">
    <location>
        <begin position="27"/>
        <end position="49"/>
    </location>
</feature>
<comment type="subcellular location">
    <subcellularLocation>
        <location evidence="1">Membrane</location>
    </subcellularLocation>
</comment>
<keyword evidence="12" id="KW-1185">Reference proteome</keyword>
<dbReference type="NCBIfam" id="TIGR00964">
    <property type="entry name" value="secE_bact"/>
    <property type="match status" value="1"/>
</dbReference>
<dbReference type="GO" id="GO:0006605">
    <property type="term" value="P:protein targeting"/>
    <property type="evidence" value="ECO:0007669"/>
    <property type="project" value="InterPro"/>
</dbReference>
<comment type="caution">
    <text evidence="9">The sequence shown here is derived from an EMBL/GenBank/DDBJ whole genome shotgun (WGS) entry which is preliminary data.</text>
</comment>
<dbReference type="GO" id="GO:0009306">
    <property type="term" value="P:protein secretion"/>
    <property type="evidence" value="ECO:0007669"/>
    <property type="project" value="InterPro"/>
</dbReference>
<gene>
    <name evidence="9" type="primary">secE</name>
    <name evidence="9" type="ORF">RCZ15_02660</name>
    <name evidence="10" type="ORF">RCZ16_07590</name>
</gene>
<keyword evidence="3 8" id="KW-0812">Transmembrane</keyword>
<evidence type="ECO:0000256" key="8">
    <source>
        <dbReference type="SAM" id="Phobius"/>
    </source>
</evidence>
<evidence type="ECO:0000256" key="5">
    <source>
        <dbReference type="ARBA" id="ARBA00022989"/>
    </source>
</evidence>
<evidence type="ECO:0000313" key="12">
    <source>
        <dbReference type="Proteomes" id="UP001208692"/>
    </source>
</evidence>
<keyword evidence="6" id="KW-0811">Translocation</keyword>
<dbReference type="Pfam" id="PF00584">
    <property type="entry name" value="SecE"/>
    <property type="match status" value="1"/>
</dbReference>
<dbReference type="GO" id="GO:0006886">
    <property type="term" value="P:intracellular protein transport"/>
    <property type="evidence" value="ECO:0007669"/>
    <property type="project" value="InterPro"/>
</dbReference>
<protein>
    <submittedName>
        <fullName evidence="9">Protein translocase subunit SecE</fullName>
    </submittedName>
</protein>
<dbReference type="Proteomes" id="UP001207736">
    <property type="component" value="Unassembled WGS sequence"/>
</dbReference>
<organism evidence="9 11">
    <name type="scientific">Capnocytophaga catalasegens</name>
    <dbReference type="NCBI Taxonomy" id="1004260"/>
    <lineage>
        <taxon>Bacteria</taxon>
        <taxon>Pseudomonadati</taxon>
        <taxon>Bacteroidota</taxon>
        <taxon>Flavobacteriia</taxon>
        <taxon>Flavobacteriales</taxon>
        <taxon>Flavobacteriaceae</taxon>
        <taxon>Capnocytophaga</taxon>
    </lineage>
</organism>
<reference evidence="9 12" key="1">
    <citation type="submission" date="2021-11" db="EMBL/GenBank/DDBJ databases">
        <title>Draft genome sequence of Capnocytophaga sp. strain KC07075 isolated from cat oral cavity.</title>
        <authorList>
            <person name="Suzuki M."/>
            <person name="Imaoka K."/>
            <person name="Kimura M."/>
            <person name="Morikawa S."/>
            <person name="Maeda K."/>
        </authorList>
    </citation>
    <scope>NUCLEOTIDE SEQUENCE</scope>
    <source>
        <strain evidence="9">KC07075</strain>
        <strain evidence="10 12">KC07079</strain>
    </source>
</reference>
<dbReference type="Gene3D" id="1.20.5.1030">
    <property type="entry name" value="Preprotein translocase secy subunit"/>
    <property type="match status" value="1"/>
</dbReference>
<name>A0AAV5ATV5_9FLAO</name>
<evidence type="ECO:0000256" key="4">
    <source>
        <dbReference type="ARBA" id="ARBA00022927"/>
    </source>
</evidence>